<name>A0A926HNQ0_9FIRM</name>
<protein>
    <submittedName>
        <fullName evidence="1">Uncharacterized protein</fullName>
    </submittedName>
</protein>
<dbReference type="RefSeq" id="WP_249285239.1">
    <property type="nucleotide sequence ID" value="NZ_JACRSO010000003.1"/>
</dbReference>
<evidence type="ECO:0000313" key="2">
    <source>
        <dbReference type="Proteomes" id="UP000654279"/>
    </source>
</evidence>
<accession>A0A926HNQ0</accession>
<dbReference type="Proteomes" id="UP000654279">
    <property type="component" value="Unassembled WGS sequence"/>
</dbReference>
<dbReference type="AlphaFoldDB" id="A0A926HNQ0"/>
<evidence type="ECO:0000313" key="1">
    <source>
        <dbReference type="EMBL" id="MBC8529386.1"/>
    </source>
</evidence>
<organism evidence="1 2">
    <name type="scientific">Luoshenia tenuis</name>
    <dbReference type="NCBI Taxonomy" id="2763654"/>
    <lineage>
        <taxon>Bacteria</taxon>
        <taxon>Bacillati</taxon>
        <taxon>Bacillota</taxon>
        <taxon>Clostridia</taxon>
        <taxon>Christensenellales</taxon>
        <taxon>Christensenellaceae</taxon>
        <taxon>Luoshenia</taxon>
    </lineage>
</organism>
<proteinExistence type="predicted"/>
<gene>
    <name evidence="1" type="ORF">H8699_08100</name>
</gene>
<comment type="caution">
    <text evidence="1">The sequence shown here is derived from an EMBL/GenBank/DDBJ whole genome shotgun (WGS) entry which is preliminary data.</text>
</comment>
<keyword evidence="2" id="KW-1185">Reference proteome</keyword>
<dbReference type="EMBL" id="JACRSO010000003">
    <property type="protein sequence ID" value="MBC8529386.1"/>
    <property type="molecule type" value="Genomic_DNA"/>
</dbReference>
<reference evidence="1" key="1">
    <citation type="submission" date="2020-08" db="EMBL/GenBank/DDBJ databases">
        <title>Genome public.</title>
        <authorList>
            <person name="Liu C."/>
            <person name="Sun Q."/>
        </authorList>
    </citation>
    <scope>NUCLEOTIDE SEQUENCE</scope>
    <source>
        <strain evidence="1">NSJ-44</strain>
    </source>
</reference>
<sequence length="150" mass="16354">MNGRKSGFSIGTGSISILTLFVVLCLTTFAALALTGARADKALADNAAQAVRDYYAADLEAETHLADILTAVKGNPQWQEALETQDVHYTVEDGALTVAFTQQIDARRTLKVRAALMLDQDGLPGGGWQKQLWQVESEQNQQEQKPNLLH</sequence>